<dbReference type="PANTHER" id="PTHR30035:SF3">
    <property type="entry name" value="INTERMEMBRANE PHOSPHOLIPID TRANSPORT SYSTEM LIPOPROTEIN MLAA"/>
    <property type="match status" value="1"/>
</dbReference>
<dbReference type="EMBL" id="JTAK01000005">
    <property type="protein sequence ID" value="KHO64358.1"/>
    <property type="molecule type" value="Genomic_DNA"/>
</dbReference>
<dbReference type="STRING" id="706570.PT85_12485"/>
<evidence type="ECO:0000256" key="2">
    <source>
        <dbReference type="ARBA" id="ARBA00022729"/>
    </source>
</evidence>
<protein>
    <submittedName>
        <fullName evidence="4">Membrane protein</fullName>
    </submittedName>
</protein>
<feature type="signal peptide" evidence="3">
    <location>
        <begin position="1"/>
        <end position="22"/>
    </location>
</feature>
<evidence type="ECO:0000256" key="3">
    <source>
        <dbReference type="SAM" id="SignalP"/>
    </source>
</evidence>
<dbReference type="PANTHER" id="PTHR30035">
    <property type="entry name" value="LIPOPROTEIN VACJ-RELATED"/>
    <property type="match status" value="1"/>
</dbReference>
<evidence type="ECO:0000313" key="5">
    <source>
        <dbReference type="Proteomes" id="UP000030980"/>
    </source>
</evidence>
<feature type="chain" id="PRO_5002080854" evidence="3">
    <location>
        <begin position="23"/>
        <end position="227"/>
    </location>
</feature>
<dbReference type="PRINTS" id="PR01805">
    <property type="entry name" value="VACJLIPOPROT"/>
</dbReference>
<sequence length="227" mass="25292">MSVTVRCLAVCAVLALPLQAAAQAHEDDPWEGFNRSMFAFNETLDTYALKPLAKGYRTVTPDFLETGIGNVFSNVGEVRNLTNNLLQGKLHAAGVDTARLLFNSTFGLLGFFDVATRMGLQRNDEDFGQTLGVWGLGSGPYLVLPFLGPSTVRDGLARFPDSYNGLYTHLDHVRTRNQLLGLDVVDTRASFLDAERLIQGDKYTFLRNVYLQNREFKVRDGMIEDDF</sequence>
<dbReference type="GO" id="GO:0016020">
    <property type="term" value="C:membrane"/>
    <property type="evidence" value="ECO:0007669"/>
    <property type="project" value="InterPro"/>
</dbReference>
<accession>A0A0B3BIQ2</accession>
<dbReference type="Pfam" id="PF04333">
    <property type="entry name" value="MlaA"/>
    <property type="match status" value="1"/>
</dbReference>
<keyword evidence="2 3" id="KW-0732">Signal</keyword>
<dbReference type="AlphaFoldDB" id="A0A0B3BIQ2"/>
<dbReference type="InterPro" id="IPR007428">
    <property type="entry name" value="MlaA"/>
</dbReference>
<name>A0A0B3BIQ2_9PSED</name>
<evidence type="ECO:0000313" key="4">
    <source>
        <dbReference type="EMBL" id="KHO64358.1"/>
    </source>
</evidence>
<proteinExistence type="inferred from homology"/>
<reference evidence="4 5" key="1">
    <citation type="submission" date="2014-11" db="EMBL/GenBank/DDBJ databases">
        <title>Genome sequence of Pseudomonas tuomuerensis JCM 14085.</title>
        <authorList>
            <person name="Shin S.-K."/>
            <person name="Yi H."/>
        </authorList>
    </citation>
    <scope>NUCLEOTIDE SEQUENCE [LARGE SCALE GENOMIC DNA]</scope>
    <source>
        <strain evidence="4 5">JCM 14085</strain>
    </source>
</reference>
<keyword evidence="5" id="KW-1185">Reference proteome</keyword>
<evidence type="ECO:0000256" key="1">
    <source>
        <dbReference type="ARBA" id="ARBA00010634"/>
    </source>
</evidence>
<gene>
    <name evidence="4" type="ORF">PT85_12485</name>
</gene>
<comment type="similarity">
    <text evidence="1">Belongs to the MlaA family.</text>
</comment>
<comment type="caution">
    <text evidence="4">The sequence shown here is derived from an EMBL/GenBank/DDBJ whole genome shotgun (WGS) entry which is preliminary data.</text>
</comment>
<dbReference type="Proteomes" id="UP000030980">
    <property type="component" value="Unassembled WGS sequence"/>
</dbReference>
<dbReference type="GO" id="GO:0120010">
    <property type="term" value="P:intermembrane phospholipid transfer"/>
    <property type="evidence" value="ECO:0007669"/>
    <property type="project" value="TreeGrafter"/>
</dbReference>
<organism evidence="4 5">
    <name type="scientific">Pseudomonas flexibilis</name>
    <dbReference type="NCBI Taxonomy" id="706570"/>
    <lineage>
        <taxon>Bacteria</taxon>
        <taxon>Pseudomonadati</taxon>
        <taxon>Pseudomonadota</taxon>
        <taxon>Gammaproteobacteria</taxon>
        <taxon>Pseudomonadales</taxon>
        <taxon>Pseudomonadaceae</taxon>
        <taxon>Pseudomonas</taxon>
    </lineage>
</organism>